<sequence>MLNEQDAEPTCTVLNVTQDTMKELNQPHGFKVDDWLLSSCRCGEIEVHGPYKTADEACKAATAKYGVTKLTSPMLIF</sequence>
<organism evidence="1 2">
    <name type="scientific">Vibrio alginolyticus (strain ATCC 17749 / DSM 2171 / NBRC 15630 / NCIMB 1903 / NCTC 12160 / XII-53)</name>
    <dbReference type="NCBI Taxonomy" id="1219076"/>
    <lineage>
        <taxon>Bacteria</taxon>
        <taxon>Pseudomonadati</taxon>
        <taxon>Pseudomonadota</taxon>
        <taxon>Gammaproteobacteria</taxon>
        <taxon>Vibrionales</taxon>
        <taxon>Vibrionaceae</taxon>
        <taxon>Vibrio</taxon>
    </lineage>
</organism>
<name>A0A2I3CQZ8_VIBAX</name>
<proteinExistence type="predicted"/>
<dbReference type="AlphaFoldDB" id="A0A2I3CQZ8"/>
<dbReference type="HOGENOM" id="CLU_2637064_0_0_6"/>
<dbReference type="KEGG" id="vag:N646_4298"/>
<protein>
    <submittedName>
        <fullName evidence="1">Uncharacterized protein</fullName>
    </submittedName>
</protein>
<evidence type="ECO:0000313" key="1">
    <source>
        <dbReference type="EMBL" id="AGV20107.1"/>
    </source>
</evidence>
<dbReference type="RefSeq" id="WP_017820154.1">
    <property type="nucleotide sequence ID" value="NC_022359.1"/>
</dbReference>
<accession>A0A2I3CQZ8</accession>
<dbReference type="EMBL" id="CP006719">
    <property type="protein sequence ID" value="AGV20107.1"/>
    <property type="molecule type" value="Genomic_DNA"/>
</dbReference>
<gene>
    <name evidence="1" type="ORF">N646_4298</name>
</gene>
<dbReference type="Proteomes" id="UP000016714">
    <property type="component" value="Chromosome 2"/>
</dbReference>
<evidence type="ECO:0000313" key="2">
    <source>
        <dbReference type="Proteomes" id="UP000016714"/>
    </source>
</evidence>
<reference evidence="1 2" key="1">
    <citation type="journal article" date="2015" name="Genome Announc.">
        <title>Complete genome sequence of Vibrio alginolyticus ATCC 17749.</title>
        <authorList>
            <person name="Liu X.F."/>
            <person name="Cao Y."/>
            <person name="Zhang H.L."/>
            <person name="Chen Y.J."/>
            <person name="Hu C.J."/>
        </authorList>
    </citation>
    <scope>NUCLEOTIDE SEQUENCE [LARGE SCALE GENOMIC DNA]</scope>
    <source>
        <strain evidence="2">ATCC 17749 / DSM 2171 / NBRC 15630 / NCIMB 1903 / NCTC 12160 / XII-53</strain>
    </source>
</reference>